<evidence type="ECO:0000313" key="2">
    <source>
        <dbReference type="Proteomes" id="UP000091967"/>
    </source>
</evidence>
<dbReference type="Proteomes" id="UP000091967">
    <property type="component" value="Unassembled WGS sequence"/>
</dbReference>
<dbReference type="EMBL" id="LYXU01000001">
    <property type="protein sequence ID" value="OBS29510.1"/>
    <property type="molecule type" value="Genomic_DNA"/>
</dbReference>
<gene>
    <name evidence="1" type="ORF">FPOA_03447</name>
</gene>
<keyword evidence="2" id="KW-1185">Reference proteome</keyword>
<sequence length="91" mass="10649">MSTAPNTKLDLRIETKLEHIERMTTTSPQRYQHSFTIKCGFLIFRSAGDYDHERCFSIYDSHLLPNLTGFIETKKQFTLPENAKLLPSELW</sequence>
<name>A0A1B8B9V1_FUSPO</name>
<comment type="caution">
    <text evidence="1">The sequence shown here is derived from an EMBL/GenBank/DDBJ whole genome shotgun (WGS) entry which is preliminary data.</text>
</comment>
<organism evidence="1 2">
    <name type="scientific">Fusarium poae</name>
    <dbReference type="NCBI Taxonomy" id="36050"/>
    <lineage>
        <taxon>Eukaryota</taxon>
        <taxon>Fungi</taxon>
        <taxon>Dikarya</taxon>
        <taxon>Ascomycota</taxon>
        <taxon>Pezizomycotina</taxon>
        <taxon>Sordariomycetes</taxon>
        <taxon>Hypocreomycetidae</taxon>
        <taxon>Hypocreales</taxon>
        <taxon>Nectriaceae</taxon>
        <taxon>Fusarium</taxon>
    </lineage>
</organism>
<accession>A0A1B8B9V1</accession>
<protein>
    <submittedName>
        <fullName evidence="1">Uncharacterized protein</fullName>
    </submittedName>
</protein>
<evidence type="ECO:0000313" key="1">
    <source>
        <dbReference type="EMBL" id="OBS29510.1"/>
    </source>
</evidence>
<dbReference type="AlphaFoldDB" id="A0A1B8B9V1"/>
<reference evidence="1 2" key="1">
    <citation type="submission" date="2016-06" db="EMBL/GenBank/DDBJ databases">
        <title>Living apart together: crosstalk between the core and supernumerary genomes in a fungal plant pathogen.</title>
        <authorList>
            <person name="Vanheule A."/>
            <person name="Audenaert K."/>
            <person name="Warris S."/>
            <person name="Van De Geest H."/>
            <person name="Schijlen E."/>
            <person name="Hofte M."/>
            <person name="De Saeger S."/>
            <person name="Haesaert G."/>
            <person name="Waalwijk C."/>
            <person name="Van Der Lee T."/>
        </authorList>
    </citation>
    <scope>NUCLEOTIDE SEQUENCE [LARGE SCALE GENOMIC DNA]</scope>
    <source>
        <strain evidence="1 2">2516</strain>
    </source>
</reference>
<proteinExistence type="predicted"/>